<evidence type="ECO:0000256" key="8">
    <source>
        <dbReference type="SAM" id="Phobius"/>
    </source>
</evidence>
<feature type="transmembrane region" description="Helical" evidence="8">
    <location>
        <begin position="1592"/>
        <end position="1611"/>
    </location>
</feature>
<protein>
    <submittedName>
        <fullName evidence="10">Abc transporter family protein</fullName>
    </submittedName>
</protein>
<evidence type="ECO:0000256" key="2">
    <source>
        <dbReference type="ARBA" id="ARBA00022448"/>
    </source>
</evidence>
<reference evidence="10 11" key="1">
    <citation type="journal article" date="2010" name="Cell">
        <title>The genome of Naegleria gruberi illuminates early eukaryotic versatility.</title>
        <authorList>
            <person name="Fritz-Laylin L.K."/>
            <person name="Prochnik S.E."/>
            <person name="Ginger M.L."/>
            <person name="Dacks J.B."/>
            <person name="Carpenter M.L."/>
            <person name="Field M.C."/>
            <person name="Kuo A."/>
            <person name="Paredez A."/>
            <person name="Chapman J."/>
            <person name="Pham J."/>
            <person name="Shu S."/>
            <person name="Neupane R."/>
            <person name="Cipriano M."/>
            <person name="Mancuso J."/>
            <person name="Tu H."/>
            <person name="Salamov A."/>
            <person name="Lindquist E."/>
            <person name="Shapiro H."/>
            <person name="Lucas S."/>
            <person name="Grigoriev I.V."/>
            <person name="Cande W.Z."/>
            <person name="Fulton C."/>
            <person name="Rokhsar D.S."/>
            <person name="Dawson S.C."/>
        </authorList>
    </citation>
    <scope>NUCLEOTIDE SEQUENCE [LARGE SCALE GENOMIC DNA]</scope>
    <source>
        <strain evidence="10 11">NEG-M</strain>
    </source>
</reference>
<dbReference type="GO" id="GO:0016887">
    <property type="term" value="F:ATP hydrolysis activity"/>
    <property type="evidence" value="ECO:0007669"/>
    <property type="project" value="InterPro"/>
</dbReference>
<dbReference type="PROSITE" id="PS00211">
    <property type="entry name" value="ABC_TRANSPORTER_1"/>
    <property type="match status" value="1"/>
</dbReference>
<dbReference type="GO" id="GO:0140359">
    <property type="term" value="F:ABC-type transporter activity"/>
    <property type="evidence" value="ECO:0007669"/>
    <property type="project" value="InterPro"/>
</dbReference>
<dbReference type="GO" id="GO:0005524">
    <property type="term" value="F:ATP binding"/>
    <property type="evidence" value="ECO:0007669"/>
    <property type="project" value="UniProtKB-KW"/>
</dbReference>
<dbReference type="FunFam" id="3.40.50.300:FF:000367">
    <property type="entry name" value="ABC transporter G family member 24"/>
    <property type="match status" value="1"/>
</dbReference>
<dbReference type="PANTHER" id="PTHR48041">
    <property type="entry name" value="ABC TRANSPORTER G FAMILY MEMBER 28"/>
    <property type="match status" value="1"/>
</dbReference>
<feature type="domain" description="ABC transporter" evidence="9">
    <location>
        <begin position="1098"/>
        <end position="1339"/>
    </location>
</feature>
<evidence type="ECO:0000256" key="1">
    <source>
        <dbReference type="ARBA" id="ARBA00004141"/>
    </source>
</evidence>
<dbReference type="PROSITE" id="PS50893">
    <property type="entry name" value="ABC_TRANSPORTER_2"/>
    <property type="match status" value="1"/>
</dbReference>
<accession>D2VN79</accession>
<evidence type="ECO:0000256" key="5">
    <source>
        <dbReference type="ARBA" id="ARBA00022840"/>
    </source>
</evidence>
<comment type="subcellular location">
    <subcellularLocation>
        <location evidence="1">Membrane</location>
        <topology evidence="1">Multi-pass membrane protein</topology>
    </subcellularLocation>
</comment>
<dbReference type="Pfam" id="PF19055">
    <property type="entry name" value="ABC2_membrane_7"/>
    <property type="match status" value="2"/>
</dbReference>
<dbReference type="Proteomes" id="UP000006671">
    <property type="component" value="Unassembled WGS sequence"/>
</dbReference>
<dbReference type="InterPro" id="IPR003593">
    <property type="entry name" value="AAA+_ATPase"/>
</dbReference>
<dbReference type="PANTHER" id="PTHR48041:SF91">
    <property type="entry name" value="ABC TRANSPORTER G FAMILY MEMBER 28"/>
    <property type="match status" value="1"/>
</dbReference>
<dbReference type="SUPFAM" id="SSF52540">
    <property type="entry name" value="P-loop containing nucleoside triphosphate hydrolases"/>
    <property type="match status" value="1"/>
</dbReference>
<dbReference type="KEGG" id="ngr:NAEGRDRAFT_58732"/>
<keyword evidence="4" id="KW-0547">Nucleotide-binding</keyword>
<keyword evidence="11" id="KW-1185">Reference proteome</keyword>
<sequence>MVPLLRQHTTTTNPFGISHGVRLFIISTLLILFFTFHQFNNGNNMLSETGVTISSVHAAVAPSMNPYLFQDHTLIRQESSIKASHVNEQQSDYKRPDSVLYQHLRDAIDSQSSHKRSFQKQRATSNIKLRVIGDDDTPTLYTGPKDGCGTADMPIVFTDLWCSKTNPFAGTPEIFSDVQVVNKGEFQYKCGGIDSPLEDDCKGVVAIRAVDSSNGRKSFGRLFQFYQNGRVVMVNTKDFYNGGFTIYYKYPGYRELLKGEVYGSVTGIGDDQDQIALVQVTKYGKLNINGVFNFYQVEFYRYWFYSLDDNVKQVLDLKMFRDTQTQNVYSVGVLKIIDDGQKPRYQLIFIRGTVMHQNYMTVPLKWDVESDEDFRIETFIHFGNFSKTAPMRIQETFFERNHLANSRSLIMIYTSKQVRIVEFQDSYRKIDLVNSDNLNTFYQAPEGSSITVAYPILDKLRKPIKLSLQTTCENVEFPPSQNLYIGLGLKKQGETNERYSFVLHHIPEFVNYNFNFNEGNTANRPQTFNCGANQHSNNGKCLDNIQTITEMNDEVEIIKSSFMDINQTMNGISAYNETRHLNPSVICQFDYLKGGQIDTDQCMEDASKARCEIDIFTGAFTQQEDLFTFFFGYWQENIYISMKKNVQVLAISLNLTSSTPDDPSLIEQGYVAMTNNVNDFLALGKVIDLFVSENNQFLFLSITRKRWEIEANDRFKLVCDTLKTDPDNVFLKSFSGACNQAPPRDFNENQFAMLSSSCLRGNLCNLFRSTLVVPYTLTNPGDFIYRSLTRIPCLVESYCLSGIRIPCPSGYICPYIQMPYPLMCDGEFGKQTCFGSSLWRSEDCPDGTICTTKYERPLPVPPGYYIKKLKVGDTTPYFTGIESCKEGDYCNMARQVVIMENGTTTDNLDCPENTYCLNDTVIEPSLCEFKNDSMDYCPPGSYKKSLCPAGFYCENTHTIRNCSESQYCPEGSFTYKLCPESYYCPNASLKILCPAGYYCREGSIKPTGCSFFSNCPKGTKSDRMEFGGLAMVVIIMIIIAIIYVSYEAAFRFYVRYSLKNVKKHKRTKLFLKDVNENSNLLASDKPSGFRTNQFTVDIGFKDLGLTLKGSGKRVLDSVTGEIKHGKLTAVMGLSGAGKSTFITTLSNRAYYGTQLGQVFVNGKRDNLSNYNSKLGFVPQDDIMISSCTVEETLYFSAKTRLDASTPSKEIDAIVNDVIHVLNLQDVRHAIIGDQEKRGISGGQRKRVNVGIELVACPIAVFLDEPTSGLDSSSSMEVCQCLQEIAKSGMTVITVIHQPRYEIFNMFDNLLLLGKGGKTIYLGPVTRVEEYFEKELGFPKPNGTNLADFVIDVSAGLVPCQKDIEFEPISLPEVWEMKKHLYEEETTTETSSESSINDQPEQVQFKNPRFSYFAQFWMCFKRSFTQILRTLPSLILDFFLIFLCSAFLGLVYHNKVYVGPPPKGIYELCPSGLQEICKQPVDDPVAATSSLMTLGMALMAAMSALRAFGKESLIFNRESQTGLSTFCYFWAKDLSLFIVNLIAPIVFLTIYYTVVSPRAPVYEYYYVLLLVYWTSYGLGYLVSIIVQPGIAQLTAVVLVFIFNTFSGSTTPLPSLKAMSFPINIMPWISFLTYSHENAYLIEITKYSDIYDISTSLKNMGYEENELGMTIYMMVIFGLAFRISAFIALVCVKPSSYVNLAINATQNYFSTGLRHAVKWLKNRMKSKSSETEFDYA</sequence>
<dbReference type="Pfam" id="PF00005">
    <property type="entry name" value="ABC_tran"/>
    <property type="match status" value="1"/>
</dbReference>
<feature type="transmembrane region" description="Helical" evidence="8">
    <location>
        <begin position="1667"/>
        <end position="1690"/>
    </location>
</feature>
<feature type="transmembrane region" description="Helical" evidence="8">
    <location>
        <begin position="1026"/>
        <end position="1046"/>
    </location>
</feature>
<dbReference type="GeneID" id="8851441"/>
<keyword evidence="6 8" id="KW-1133">Transmembrane helix</keyword>
<dbReference type="InterPro" id="IPR050352">
    <property type="entry name" value="ABCG_transporters"/>
</dbReference>
<dbReference type="InterPro" id="IPR043926">
    <property type="entry name" value="ABCG_dom"/>
</dbReference>
<dbReference type="OrthoDB" id="66620at2759"/>
<dbReference type="InterPro" id="IPR027417">
    <property type="entry name" value="P-loop_NTPase"/>
</dbReference>
<keyword evidence="2" id="KW-0813">Transport</keyword>
<keyword evidence="7 8" id="KW-0472">Membrane</keyword>
<keyword evidence="5" id="KW-0067">ATP-binding</keyword>
<evidence type="ECO:0000256" key="3">
    <source>
        <dbReference type="ARBA" id="ARBA00022692"/>
    </source>
</evidence>
<dbReference type="Gene3D" id="3.40.50.300">
    <property type="entry name" value="P-loop containing nucleotide triphosphate hydrolases"/>
    <property type="match status" value="1"/>
</dbReference>
<feature type="transmembrane region" description="Helical" evidence="8">
    <location>
        <begin position="1430"/>
        <end position="1451"/>
    </location>
</feature>
<feature type="transmembrane region" description="Helical" evidence="8">
    <location>
        <begin position="21"/>
        <end position="39"/>
    </location>
</feature>
<evidence type="ECO:0000313" key="10">
    <source>
        <dbReference type="EMBL" id="EFC41696.1"/>
    </source>
</evidence>
<evidence type="ECO:0000259" key="9">
    <source>
        <dbReference type="PROSITE" id="PS50893"/>
    </source>
</evidence>
<dbReference type="GO" id="GO:0016020">
    <property type="term" value="C:membrane"/>
    <property type="evidence" value="ECO:0007669"/>
    <property type="project" value="UniProtKB-SubCell"/>
</dbReference>
<feature type="transmembrane region" description="Helical" evidence="8">
    <location>
        <begin position="1528"/>
        <end position="1551"/>
    </location>
</feature>
<evidence type="ECO:0000256" key="6">
    <source>
        <dbReference type="ARBA" id="ARBA00022989"/>
    </source>
</evidence>
<organism evidence="11">
    <name type="scientific">Naegleria gruberi</name>
    <name type="common">Amoeba</name>
    <dbReference type="NCBI Taxonomy" id="5762"/>
    <lineage>
        <taxon>Eukaryota</taxon>
        <taxon>Discoba</taxon>
        <taxon>Heterolobosea</taxon>
        <taxon>Tetramitia</taxon>
        <taxon>Eutetramitia</taxon>
        <taxon>Vahlkampfiidae</taxon>
        <taxon>Naegleria</taxon>
    </lineage>
</organism>
<evidence type="ECO:0000256" key="7">
    <source>
        <dbReference type="ARBA" id="ARBA00023136"/>
    </source>
</evidence>
<proteinExistence type="predicted"/>
<evidence type="ECO:0000313" key="11">
    <source>
        <dbReference type="Proteomes" id="UP000006671"/>
    </source>
</evidence>
<evidence type="ECO:0000256" key="4">
    <source>
        <dbReference type="ARBA" id="ARBA00022741"/>
    </source>
</evidence>
<dbReference type="CDD" id="cd03213">
    <property type="entry name" value="ABCG_EPDR"/>
    <property type="match status" value="1"/>
</dbReference>
<dbReference type="InParanoid" id="D2VN79"/>
<dbReference type="SMART" id="SM00382">
    <property type="entry name" value="AAA"/>
    <property type="match status" value="1"/>
</dbReference>
<keyword evidence="3 8" id="KW-0812">Transmembrane</keyword>
<feature type="transmembrane region" description="Helical" evidence="8">
    <location>
        <begin position="1563"/>
        <end position="1585"/>
    </location>
</feature>
<dbReference type="EMBL" id="GG738884">
    <property type="protein sequence ID" value="EFC41696.1"/>
    <property type="molecule type" value="Genomic_DNA"/>
</dbReference>
<dbReference type="OMA" id="HENAYLI"/>
<dbReference type="InterPro" id="IPR003439">
    <property type="entry name" value="ABC_transporter-like_ATP-bd"/>
</dbReference>
<dbReference type="RefSeq" id="XP_002674440.1">
    <property type="nucleotide sequence ID" value="XM_002674394.1"/>
</dbReference>
<dbReference type="VEuPathDB" id="AmoebaDB:NAEGRDRAFT_58732"/>
<feature type="transmembrane region" description="Helical" evidence="8">
    <location>
        <begin position="1489"/>
        <end position="1507"/>
    </location>
</feature>
<name>D2VN79_NAEGR</name>
<gene>
    <name evidence="10" type="ORF">NAEGRDRAFT_58732</name>
</gene>
<dbReference type="InterPro" id="IPR017871">
    <property type="entry name" value="ABC_transporter-like_CS"/>
</dbReference>
<dbReference type="eggNOG" id="KOG0061">
    <property type="taxonomic scope" value="Eukaryota"/>
</dbReference>